<reference evidence="4" key="2">
    <citation type="submission" date="2020-09" db="EMBL/GenBank/DDBJ databases">
        <authorList>
            <person name="Sun Q."/>
            <person name="Ohkuma M."/>
        </authorList>
    </citation>
    <scope>NUCLEOTIDE SEQUENCE</scope>
    <source>
        <strain evidence="4">JCM 14359</strain>
    </source>
</reference>
<dbReference type="AlphaFoldDB" id="A0A830E9V1"/>
<dbReference type="PROSITE" id="PS51186">
    <property type="entry name" value="GNAT"/>
    <property type="match status" value="1"/>
</dbReference>
<evidence type="ECO:0000313" key="4">
    <source>
        <dbReference type="EMBL" id="GGJ03781.1"/>
    </source>
</evidence>
<dbReference type="Gene3D" id="3.40.630.30">
    <property type="match status" value="1"/>
</dbReference>
<dbReference type="InterPro" id="IPR050832">
    <property type="entry name" value="Bact_Acetyltransf"/>
</dbReference>
<keyword evidence="2" id="KW-0012">Acyltransferase</keyword>
<dbReference type="Proteomes" id="UP000653099">
    <property type="component" value="Unassembled WGS sequence"/>
</dbReference>
<dbReference type="GO" id="GO:0016747">
    <property type="term" value="F:acyltransferase activity, transferring groups other than amino-acyl groups"/>
    <property type="evidence" value="ECO:0007669"/>
    <property type="project" value="InterPro"/>
</dbReference>
<comment type="caution">
    <text evidence="4">The sequence shown here is derived from an EMBL/GenBank/DDBJ whole genome shotgun (WGS) entry which is preliminary data.</text>
</comment>
<evidence type="ECO:0000313" key="5">
    <source>
        <dbReference type="Proteomes" id="UP000653099"/>
    </source>
</evidence>
<accession>A0A830E9V1</accession>
<sequence>MGEMVTADRTGVFVADTDGERDDAFTVRQSVFVDEQGVDQDLEYDEYDEPGADATHFVAYAEGEPIGAARLRSASDVDLPPGSSDRSVGKVERVAVAADRRGNGWGRRLMDAVETHAREVRFDLLTLHAQTHVRGFYERFGYEAHGEEFEEAGIPHVAMNKTLDGGG</sequence>
<dbReference type="SUPFAM" id="SSF55729">
    <property type="entry name" value="Acyl-CoA N-acyltransferases (Nat)"/>
    <property type="match status" value="1"/>
</dbReference>
<dbReference type="PANTHER" id="PTHR43877">
    <property type="entry name" value="AMINOALKYLPHOSPHONATE N-ACETYLTRANSFERASE-RELATED-RELATED"/>
    <property type="match status" value="1"/>
</dbReference>
<protein>
    <submittedName>
        <fullName evidence="4">Acetyltransferase</fullName>
    </submittedName>
</protein>
<keyword evidence="1 4" id="KW-0808">Transferase</keyword>
<dbReference type="InterPro" id="IPR016181">
    <property type="entry name" value="Acyl_CoA_acyltransferase"/>
</dbReference>
<gene>
    <name evidence="4" type="ORF">GCM10008995_12000</name>
</gene>
<organism evidence="4 5">
    <name type="scientific">Halobellus salinus</name>
    <dbReference type="NCBI Taxonomy" id="931585"/>
    <lineage>
        <taxon>Archaea</taxon>
        <taxon>Methanobacteriati</taxon>
        <taxon>Methanobacteriota</taxon>
        <taxon>Stenosarchaea group</taxon>
        <taxon>Halobacteria</taxon>
        <taxon>Halobacteriales</taxon>
        <taxon>Haloferacaceae</taxon>
        <taxon>Halobellus</taxon>
    </lineage>
</organism>
<dbReference type="CDD" id="cd04301">
    <property type="entry name" value="NAT_SF"/>
    <property type="match status" value="1"/>
</dbReference>
<name>A0A830E9V1_9EURY</name>
<evidence type="ECO:0000256" key="1">
    <source>
        <dbReference type="ARBA" id="ARBA00022679"/>
    </source>
</evidence>
<evidence type="ECO:0000259" key="3">
    <source>
        <dbReference type="PROSITE" id="PS51186"/>
    </source>
</evidence>
<feature type="domain" description="N-acetyltransferase" evidence="3">
    <location>
        <begin position="11"/>
        <end position="164"/>
    </location>
</feature>
<keyword evidence="5" id="KW-1185">Reference proteome</keyword>
<evidence type="ECO:0000256" key="2">
    <source>
        <dbReference type="ARBA" id="ARBA00023315"/>
    </source>
</evidence>
<reference evidence="4" key="1">
    <citation type="journal article" date="2014" name="Int. J. Syst. Evol. Microbiol.">
        <title>Complete genome sequence of Corynebacterium casei LMG S-19264T (=DSM 44701T), isolated from a smear-ripened cheese.</title>
        <authorList>
            <consortium name="US DOE Joint Genome Institute (JGI-PGF)"/>
            <person name="Walter F."/>
            <person name="Albersmeier A."/>
            <person name="Kalinowski J."/>
            <person name="Ruckert C."/>
        </authorList>
    </citation>
    <scope>NUCLEOTIDE SEQUENCE</scope>
    <source>
        <strain evidence="4">JCM 14359</strain>
    </source>
</reference>
<dbReference type="InterPro" id="IPR000182">
    <property type="entry name" value="GNAT_dom"/>
</dbReference>
<dbReference type="EMBL" id="BMOC01000005">
    <property type="protein sequence ID" value="GGJ03781.1"/>
    <property type="molecule type" value="Genomic_DNA"/>
</dbReference>
<proteinExistence type="predicted"/>
<dbReference type="Pfam" id="PF13673">
    <property type="entry name" value="Acetyltransf_10"/>
    <property type="match status" value="1"/>
</dbReference>